<dbReference type="Proteomes" id="UP001374535">
    <property type="component" value="Chromosome 4"/>
</dbReference>
<sequence>MIESVIAYCFPARVHTLNFLSDWENSTRTASSREQSSAKTKEDLLSRSNKTGKEKLNPKSCPTLRIECKQNVAKWWWSAVKGGGFFDASTDNTMDSGVVVVRVVVEAATSMRW</sequence>
<feature type="region of interest" description="Disordered" evidence="1">
    <location>
        <begin position="27"/>
        <end position="57"/>
    </location>
</feature>
<reference evidence="2 3" key="1">
    <citation type="journal article" date="2023" name="Life. Sci Alliance">
        <title>Evolutionary insights into 3D genome organization and epigenetic landscape of Vigna mungo.</title>
        <authorList>
            <person name="Junaid A."/>
            <person name="Singh B."/>
            <person name="Bhatia S."/>
        </authorList>
    </citation>
    <scope>NUCLEOTIDE SEQUENCE [LARGE SCALE GENOMIC DNA]</scope>
    <source>
        <strain evidence="2">Urdbean</strain>
    </source>
</reference>
<feature type="compositionally biased region" description="Polar residues" evidence="1">
    <location>
        <begin position="27"/>
        <end position="38"/>
    </location>
</feature>
<dbReference type="AlphaFoldDB" id="A0AAQ3S516"/>
<gene>
    <name evidence="2" type="ORF">V8G54_013575</name>
</gene>
<feature type="compositionally biased region" description="Basic and acidic residues" evidence="1">
    <location>
        <begin position="39"/>
        <end position="57"/>
    </location>
</feature>
<proteinExistence type="predicted"/>
<dbReference type="EMBL" id="CP144697">
    <property type="protein sequence ID" value="WVZ16009.1"/>
    <property type="molecule type" value="Genomic_DNA"/>
</dbReference>
<evidence type="ECO:0000313" key="3">
    <source>
        <dbReference type="Proteomes" id="UP001374535"/>
    </source>
</evidence>
<organism evidence="2 3">
    <name type="scientific">Vigna mungo</name>
    <name type="common">Black gram</name>
    <name type="synonym">Phaseolus mungo</name>
    <dbReference type="NCBI Taxonomy" id="3915"/>
    <lineage>
        <taxon>Eukaryota</taxon>
        <taxon>Viridiplantae</taxon>
        <taxon>Streptophyta</taxon>
        <taxon>Embryophyta</taxon>
        <taxon>Tracheophyta</taxon>
        <taxon>Spermatophyta</taxon>
        <taxon>Magnoliopsida</taxon>
        <taxon>eudicotyledons</taxon>
        <taxon>Gunneridae</taxon>
        <taxon>Pentapetalae</taxon>
        <taxon>rosids</taxon>
        <taxon>fabids</taxon>
        <taxon>Fabales</taxon>
        <taxon>Fabaceae</taxon>
        <taxon>Papilionoideae</taxon>
        <taxon>50 kb inversion clade</taxon>
        <taxon>NPAAA clade</taxon>
        <taxon>indigoferoid/millettioid clade</taxon>
        <taxon>Phaseoleae</taxon>
        <taxon>Vigna</taxon>
    </lineage>
</organism>
<evidence type="ECO:0000256" key="1">
    <source>
        <dbReference type="SAM" id="MobiDB-lite"/>
    </source>
</evidence>
<evidence type="ECO:0000313" key="2">
    <source>
        <dbReference type="EMBL" id="WVZ16009.1"/>
    </source>
</evidence>
<keyword evidence="3" id="KW-1185">Reference proteome</keyword>
<protein>
    <submittedName>
        <fullName evidence="2">Uncharacterized protein</fullName>
    </submittedName>
</protein>
<accession>A0AAQ3S516</accession>
<name>A0AAQ3S516_VIGMU</name>